<proteinExistence type="predicted"/>
<evidence type="ECO:0000313" key="2">
    <source>
        <dbReference type="EMBL" id="MBE1509708.1"/>
    </source>
</evidence>
<accession>A0ABR9J327</accession>
<feature type="transmembrane region" description="Helical" evidence="1">
    <location>
        <begin position="47"/>
        <end position="64"/>
    </location>
</feature>
<gene>
    <name evidence="2" type="ORF">H4W29_006955</name>
</gene>
<protein>
    <recommendedName>
        <fullName evidence="4">DUF4383 domain-containing protein</fullName>
    </recommendedName>
</protein>
<evidence type="ECO:0000256" key="1">
    <source>
        <dbReference type="SAM" id="Phobius"/>
    </source>
</evidence>
<sequence length="136" mass="14719">MMSRLRLIAVLYTVALLFAAALNYIPGLTDAEGRAFGIFALDIYDDSLHLASAAWAGTAAILSARASRNFLFYFGLLYFSDGLLGLITGSGYLDLGIVNYGIQDLPFTFKILANLPHLFLGGVGIASSYIFRREAP</sequence>
<comment type="caution">
    <text evidence="2">The sequence shown here is derived from an EMBL/GenBank/DDBJ whole genome shotgun (WGS) entry which is preliminary data.</text>
</comment>
<feature type="transmembrane region" description="Helical" evidence="1">
    <location>
        <begin position="71"/>
        <end position="93"/>
    </location>
</feature>
<dbReference type="Proteomes" id="UP000620262">
    <property type="component" value="Unassembled WGS sequence"/>
</dbReference>
<dbReference type="EMBL" id="JADBEC010000003">
    <property type="protein sequence ID" value="MBE1509708.1"/>
    <property type="molecule type" value="Genomic_DNA"/>
</dbReference>
<organism evidence="2 3">
    <name type="scientific">Rhizobium viscosum</name>
    <name type="common">Arthrobacter viscosus</name>
    <dbReference type="NCBI Taxonomy" id="1673"/>
    <lineage>
        <taxon>Bacteria</taxon>
        <taxon>Pseudomonadati</taxon>
        <taxon>Pseudomonadota</taxon>
        <taxon>Alphaproteobacteria</taxon>
        <taxon>Hyphomicrobiales</taxon>
        <taxon>Rhizobiaceae</taxon>
        <taxon>Rhizobium/Agrobacterium group</taxon>
        <taxon>Rhizobium</taxon>
    </lineage>
</organism>
<keyword evidence="1" id="KW-1133">Transmembrane helix</keyword>
<keyword evidence="1" id="KW-0472">Membrane</keyword>
<keyword evidence="1" id="KW-0812">Transmembrane</keyword>
<evidence type="ECO:0000313" key="3">
    <source>
        <dbReference type="Proteomes" id="UP000620262"/>
    </source>
</evidence>
<keyword evidence="3" id="KW-1185">Reference proteome</keyword>
<reference evidence="2 3" key="1">
    <citation type="submission" date="2020-10" db="EMBL/GenBank/DDBJ databases">
        <title>Sequencing the genomes of 1000 actinobacteria strains.</title>
        <authorList>
            <person name="Klenk H.-P."/>
        </authorList>
    </citation>
    <scope>NUCLEOTIDE SEQUENCE [LARGE SCALE GENOMIC DNA]</scope>
    <source>
        <strain evidence="2 3">DSM 7307</strain>
    </source>
</reference>
<feature type="transmembrane region" description="Helical" evidence="1">
    <location>
        <begin position="113"/>
        <end position="131"/>
    </location>
</feature>
<evidence type="ECO:0008006" key="4">
    <source>
        <dbReference type="Google" id="ProtNLM"/>
    </source>
</evidence>
<name>A0ABR9J327_RHIVS</name>